<dbReference type="Proteomes" id="UP000507470">
    <property type="component" value="Unassembled WGS sequence"/>
</dbReference>
<keyword evidence="2" id="KW-1185">Reference proteome</keyword>
<dbReference type="AlphaFoldDB" id="A0A6J8F2A4"/>
<organism evidence="1 2">
    <name type="scientific">Mytilus coruscus</name>
    <name type="common">Sea mussel</name>
    <dbReference type="NCBI Taxonomy" id="42192"/>
    <lineage>
        <taxon>Eukaryota</taxon>
        <taxon>Metazoa</taxon>
        <taxon>Spiralia</taxon>
        <taxon>Lophotrochozoa</taxon>
        <taxon>Mollusca</taxon>
        <taxon>Bivalvia</taxon>
        <taxon>Autobranchia</taxon>
        <taxon>Pteriomorphia</taxon>
        <taxon>Mytilida</taxon>
        <taxon>Mytiloidea</taxon>
        <taxon>Mytilidae</taxon>
        <taxon>Mytilinae</taxon>
        <taxon>Mytilus</taxon>
    </lineage>
</organism>
<dbReference type="OrthoDB" id="10309771at2759"/>
<name>A0A6J8F2A4_MYTCO</name>
<sequence>MENMSSCNLTLRYTNVIPDTMKSLIDEVQTGRSFPDKMSSKINEKLTCISLTNFGRLDEEMVQRKHPPTQTEKTGCEICINNAMTDTKTTKIHDFHIRKQLVSPGIFEDMYKTFASESFSTSTIASHFMPLIVSRVHIKHLSIMRKCFLDNEKCVFEIDSSDPLRYLETLFQFIQMSENQGNLTTCNMTKIYDQYVAFVAFTIDDFTNKTNDIDPESNLFNDIEAIASKTSCPDVTRCIMYGRKAVAYSFKNKKVEGENMKMKALLCVVNVGPCLEIVDMLYKLVLFSRAWYEHNPDEELAFILEYTKKANDTLAAISLGDDQRYLWQQRFNVRLLFCYVGIGMRGKFISTYKLKSTHENEANKLLAILNASDSNSRLGMLVNVAKSRLYQLNSEFEEAIFYNKKAKIIAIRKNYCERKEICENAKKLRRHYIKNA</sequence>
<dbReference type="EMBL" id="CACVKT020010397">
    <property type="protein sequence ID" value="CAC5426143.1"/>
    <property type="molecule type" value="Genomic_DNA"/>
</dbReference>
<reference evidence="1 2" key="1">
    <citation type="submission" date="2020-06" db="EMBL/GenBank/DDBJ databases">
        <authorList>
            <person name="Li R."/>
            <person name="Bekaert M."/>
        </authorList>
    </citation>
    <scope>NUCLEOTIDE SEQUENCE [LARGE SCALE GENOMIC DNA]</scope>
    <source>
        <strain evidence="2">wild</strain>
    </source>
</reference>
<protein>
    <submittedName>
        <fullName evidence="1">Uncharacterized protein</fullName>
    </submittedName>
</protein>
<accession>A0A6J8F2A4</accession>
<evidence type="ECO:0000313" key="2">
    <source>
        <dbReference type="Proteomes" id="UP000507470"/>
    </source>
</evidence>
<proteinExistence type="predicted"/>
<gene>
    <name evidence="1" type="ORF">MCOR_57881</name>
</gene>
<evidence type="ECO:0000313" key="1">
    <source>
        <dbReference type="EMBL" id="CAC5426143.1"/>
    </source>
</evidence>